<feature type="transmembrane region" description="Helical" evidence="7">
    <location>
        <begin position="59"/>
        <end position="78"/>
    </location>
</feature>
<accession>A0ABV7Z213</accession>
<protein>
    <submittedName>
        <fullName evidence="9">Trimeric intracellular cation channel family protein</fullName>
    </submittedName>
</protein>
<keyword evidence="10" id="KW-1185">Reference proteome</keyword>
<feature type="domain" description="Glycine transporter" evidence="8">
    <location>
        <begin position="7"/>
        <end position="80"/>
    </location>
</feature>
<keyword evidence="6 7" id="KW-0472">Membrane</keyword>
<evidence type="ECO:0000256" key="3">
    <source>
        <dbReference type="ARBA" id="ARBA00022475"/>
    </source>
</evidence>
<dbReference type="Pfam" id="PF03458">
    <property type="entry name" value="Gly_transporter"/>
    <property type="match status" value="2"/>
</dbReference>
<proteinExistence type="inferred from homology"/>
<feature type="transmembrane region" description="Helical" evidence="7">
    <location>
        <begin position="30"/>
        <end position="47"/>
    </location>
</feature>
<evidence type="ECO:0000256" key="2">
    <source>
        <dbReference type="ARBA" id="ARBA00008193"/>
    </source>
</evidence>
<sequence length="201" mass="21830">MDVLSFINIGGMIAFVASGTLAGIRKRLDIFGVMVIGFVTSIGGGTIRDMLLGISPVKWLTDSKIILLILVVSLCTVFFRKRIERLDKTLLFFDTLGLGFFTIKGLEEGISAGLSVPSCLIIGTITACFGGVLRDILLNEIPTLFHKEIYATACLIGGFLFFLLKYLNAPLAFIELATFIAVVSVRFAGIKTNFTLPNIEP</sequence>
<evidence type="ECO:0000313" key="9">
    <source>
        <dbReference type="EMBL" id="MFC3812854.1"/>
    </source>
</evidence>
<feature type="domain" description="Glycine transporter" evidence="8">
    <location>
        <begin position="92"/>
        <end position="165"/>
    </location>
</feature>
<feature type="transmembrane region" description="Helical" evidence="7">
    <location>
        <begin position="112"/>
        <end position="137"/>
    </location>
</feature>
<keyword evidence="5 7" id="KW-1133">Transmembrane helix</keyword>
<feature type="transmembrane region" description="Helical" evidence="7">
    <location>
        <begin position="172"/>
        <end position="189"/>
    </location>
</feature>
<comment type="similarity">
    <text evidence="2">Belongs to the UPF0126 family.</text>
</comment>
<dbReference type="EMBL" id="JBHRYQ010000001">
    <property type="protein sequence ID" value="MFC3812854.1"/>
    <property type="molecule type" value="Genomic_DNA"/>
</dbReference>
<evidence type="ECO:0000256" key="5">
    <source>
        <dbReference type="ARBA" id="ARBA00022989"/>
    </source>
</evidence>
<comment type="caution">
    <text evidence="9">The sequence shown here is derived from an EMBL/GenBank/DDBJ whole genome shotgun (WGS) entry which is preliminary data.</text>
</comment>
<dbReference type="Proteomes" id="UP001595616">
    <property type="component" value="Unassembled WGS sequence"/>
</dbReference>
<organism evidence="9 10">
    <name type="scientific">Lacihabitans lacunae</name>
    <dbReference type="NCBI Taxonomy" id="1028214"/>
    <lineage>
        <taxon>Bacteria</taxon>
        <taxon>Pseudomonadati</taxon>
        <taxon>Bacteroidota</taxon>
        <taxon>Cytophagia</taxon>
        <taxon>Cytophagales</taxon>
        <taxon>Leadbetterellaceae</taxon>
        <taxon>Lacihabitans</taxon>
    </lineage>
</organism>
<dbReference type="RefSeq" id="WP_379839760.1">
    <property type="nucleotide sequence ID" value="NZ_JBHRYQ010000001.1"/>
</dbReference>
<comment type="subcellular location">
    <subcellularLocation>
        <location evidence="1">Cell membrane</location>
        <topology evidence="1">Multi-pass membrane protein</topology>
    </subcellularLocation>
</comment>
<name>A0ABV7Z213_9BACT</name>
<evidence type="ECO:0000256" key="1">
    <source>
        <dbReference type="ARBA" id="ARBA00004651"/>
    </source>
</evidence>
<keyword evidence="3" id="KW-1003">Cell membrane</keyword>
<evidence type="ECO:0000259" key="8">
    <source>
        <dbReference type="Pfam" id="PF03458"/>
    </source>
</evidence>
<evidence type="ECO:0000256" key="7">
    <source>
        <dbReference type="SAM" id="Phobius"/>
    </source>
</evidence>
<feature type="transmembrane region" description="Helical" evidence="7">
    <location>
        <begin position="149"/>
        <end position="166"/>
    </location>
</feature>
<keyword evidence="4 7" id="KW-0812">Transmembrane</keyword>
<gene>
    <name evidence="9" type="ORF">ACFOOI_19480</name>
</gene>
<dbReference type="InterPro" id="IPR005115">
    <property type="entry name" value="Gly_transporter"/>
</dbReference>
<dbReference type="PANTHER" id="PTHR30506">
    <property type="entry name" value="INNER MEMBRANE PROTEIN"/>
    <property type="match status" value="1"/>
</dbReference>
<feature type="transmembrane region" description="Helical" evidence="7">
    <location>
        <begin position="6"/>
        <end position="23"/>
    </location>
</feature>
<evidence type="ECO:0000256" key="4">
    <source>
        <dbReference type="ARBA" id="ARBA00022692"/>
    </source>
</evidence>
<evidence type="ECO:0000313" key="10">
    <source>
        <dbReference type="Proteomes" id="UP001595616"/>
    </source>
</evidence>
<reference evidence="10" key="1">
    <citation type="journal article" date="2019" name="Int. J. Syst. Evol. Microbiol.">
        <title>The Global Catalogue of Microorganisms (GCM) 10K type strain sequencing project: providing services to taxonomists for standard genome sequencing and annotation.</title>
        <authorList>
            <consortium name="The Broad Institute Genomics Platform"/>
            <consortium name="The Broad Institute Genome Sequencing Center for Infectious Disease"/>
            <person name="Wu L."/>
            <person name="Ma J."/>
        </authorList>
    </citation>
    <scope>NUCLEOTIDE SEQUENCE [LARGE SCALE GENOMIC DNA]</scope>
    <source>
        <strain evidence="10">CECT 7956</strain>
    </source>
</reference>
<evidence type="ECO:0000256" key="6">
    <source>
        <dbReference type="ARBA" id="ARBA00023136"/>
    </source>
</evidence>
<dbReference type="PANTHER" id="PTHR30506:SF3">
    <property type="entry name" value="UPF0126 INNER MEMBRANE PROTEIN YADS-RELATED"/>
    <property type="match status" value="1"/>
</dbReference>